<feature type="transmembrane region" description="Helical" evidence="1">
    <location>
        <begin position="43"/>
        <end position="61"/>
    </location>
</feature>
<evidence type="ECO:0000313" key="3">
    <source>
        <dbReference type="Proteomes" id="UP001172673"/>
    </source>
</evidence>
<sequence>MFANLFFGTQGVLLVLNGIYLLLFPEKAATDAWSPLFGTPIPVVRAMSVSSFTIGGFYLLAVYRRDRVFMALSTPGRFLAFAVFWILNGGPWRNVAMFEEVMGLLTGLILLL</sequence>
<name>A0AA39CDW6_9EURO</name>
<keyword evidence="1" id="KW-1133">Transmembrane helix</keyword>
<dbReference type="AlphaFoldDB" id="A0AA39CDW6"/>
<protein>
    <submittedName>
        <fullName evidence="2">Uncharacterized protein</fullName>
    </submittedName>
</protein>
<evidence type="ECO:0000313" key="2">
    <source>
        <dbReference type="EMBL" id="KAJ9604716.1"/>
    </source>
</evidence>
<comment type="caution">
    <text evidence="2">The sequence shown here is derived from an EMBL/GenBank/DDBJ whole genome shotgun (WGS) entry which is preliminary data.</text>
</comment>
<organism evidence="2 3">
    <name type="scientific">Cladophialophora chaetospira</name>
    <dbReference type="NCBI Taxonomy" id="386627"/>
    <lineage>
        <taxon>Eukaryota</taxon>
        <taxon>Fungi</taxon>
        <taxon>Dikarya</taxon>
        <taxon>Ascomycota</taxon>
        <taxon>Pezizomycotina</taxon>
        <taxon>Eurotiomycetes</taxon>
        <taxon>Chaetothyriomycetidae</taxon>
        <taxon>Chaetothyriales</taxon>
        <taxon>Herpotrichiellaceae</taxon>
        <taxon>Cladophialophora</taxon>
    </lineage>
</organism>
<proteinExistence type="predicted"/>
<gene>
    <name evidence="2" type="ORF">H2200_010830</name>
</gene>
<keyword evidence="3" id="KW-1185">Reference proteome</keyword>
<feature type="transmembrane region" description="Helical" evidence="1">
    <location>
        <begin position="5"/>
        <end position="23"/>
    </location>
</feature>
<keyword evidence="1" id="KW-0472">Membrane</keyword>
<reference evidence="2" key="1">
    <citation type="submission" date="2022-10" db="EMBL/GenBank/DDBJ databases">
        <title>Culturing micro-colonial fungi from biological soil crusts in the Mojave desert and describing Neophaeococcomyces mojavensis, and introducing the new genera and species Taxawa tesnikishii.</title>
        <authorList>
            <person name="Kurbessoian T."/>
            <person name="Stajich J.E."/>
        </authorList>
    </citation>
    <scope>NUCLEOTIDE SEQUENCE</scope>
    <source>
        <strain evidence="2">TK_41</strain>
    </source>
</reference>
<dbReference type="EMBL" id="JAPDRK010000018">
    <property type="protein sequence ID" value="KAJ9604716.1"/>
    <property type="molecule type" value="Genomic_DNA"/>
</dbReference>
<evidence type="ECO:0000256" key="1">
    <source>
        <dbReference type="SAM" id="Phobius"/>
    </source>
</evidence>
<accession>A0AA39CDW6</accession>
<feature type="transmembrane region" description="Helical" evidence="1">
    <location>
        <begin position="68"/>
        <end position="86"/>
    </location>
</feature>
<keyword evidence="1" id="KW-0812">Transmembrane</keyword>
<dbReference type="Proteomes" id="UP001172673">
    <property type="component" value="Unassembled WGS sequence"/>
</dbReference>